<dbReference type="GO" id="GO:0005524">
    <property type="term" value="F:ATP binding"/>
    <property type="evidence" value="ECO:0007669"/>
    <property type="project" value="UniProtKB-UniRule"/>
</dbReference>
<feature type="domain" description="UvrD-like helicase C-terminal" evidence="18">
    <location>
        <begin position="328"/>
        <end position="631"/>
    </location>
</feature>
<keyword evidence="8 15" id="KW-0067">ATP-binding</keyword>
<evidence type="ECO:0000256" key="7">
    <source>
        <dbReference type="ARBA" id="ARBA00022839"/>
    </source>
</evidence>
<keyword evidence="7" id="KW-0269">Exonuclease</keyword>
<dbReference type="PANTHER" id="PTHR11070">
    <property type="entry name" value="UVRD / RECB / PCRA DNA HELICASE FAMILY MEMBER"/>
    <property type="match status" value="1"/>
</dbReference>
<dbReference type="InterPro" id="IPR014016">
    <property type="entry name" value="UvrD-like_ATP-bd"/>
</dbReference>
<keyword evidence="9" id="KW-0238">DNA-binding</keyword>
<dbReference type="InterPro" id="IPR011604">
    <property type="entry name" value="PDDEXK-like_dom_sf"/>
</dbReference>
<sequence>MLAPVTLRPPAPSAPRHSLDPDQQRAVDHRGPALLVRGAAGTGRTTTALEIVADRIERGEVDAEKVLLLAPTRRSAATLRDELSARLRQTSGRPVVRTASSAAFAVLRARAALVGEPPPALISGPEQDLVLADLLEGHAAGEGAGVTWPARVPEGALGLRAFRDELRDLLMRAAERGLRPEDLHRLGRRHDRPEWVAAATVYREYLEVTRLRTGTPDTGARFDAAVVVDEAAEALRSWEAEVPGTPRPRWQLVVVDDYQEATAATARLLHVMAEDGADLVLLADPDAAVQTFRGASPGLVDRAGLPPGSELGAFGAVEVGLGRVWRHGAVLRTAVRTVTEQIRGPVREHRRVDGDPGLPGTAEVRLLRSEAQEAAYVAYVLRAARLHDGVPWSAMAVVVRSGAQVTALRRALLAAQVPVAVVGSDVPLRAEPAVRPLLDALACVLDPEALDAEVASLLLTSPLGGLDAVGLRRVRRALRAEELAAGGGRSSDPLLAEVLAEPGRAHTLPATVRRPVQRLAQVLAAGRAVAADPGASVLDVLWALWSTAALGEGWRRSALAGGPGGARADRDLDAVLALFRAAEQFVDRLPQAPAEAFLEHLRSQDLPADSLAAHGDTAESVALLTAAGAAGGEWEVVVVAGVQEGTWPDLRLRDSMLGAQQLVDLLSGRGVPGVAGDGASAAAEARAAVLDDELRAFAVATSRARRQLVVTAVRDTDHQPSGLVDLIDPGPQDEGPDHRLTTVPPGLDLRAVVAQCRAELEGVALADGVVPGPDHPAARLLARLVAHAVPGARPDQWYGTTALSTTAPLWSEEEPVPLSPSTLESASSCALRWALEAAGGRAADSREQSLGTLVHEIAAALPTGTEAELAAALDERWSRLGLAEGWVGSVQRRRAAAMIRHLAAYLRTAGAVVAVEEPFHVELGRVVLRGSVDRLERAEDGPDGRPRLRVVDLKTGRSPVAKGEAARHAQLGAYQAAVEAGAFEHLAPGSTSGGASLVYVGTANKTWAGREQVAPTEDEDPRWVEGMLEEVVEAVTRSAPTATVNALCRTCPVSRSCPVQPEGRVVGA</sequence>
<evidence type="ECO:0000256" key="10">
    <source>
        <dbReference type="ARBA" id="ARBA00023204"/>
    </source>
</evidence>
<dbReference type="GO" id="GO:0000725">
    <property type="term" value="P:recombinational repair"/>
    <property type="evidence" value="ECO:0007669"/>
    <property type="project" value="TreeGrafter"/>
</dbReference>
<dbReference type="EC" id="5.6.2.4" evidence="13"/>
<feature type="domain" description="UvrD-like helicase ATP-binding" evidence="17">
    <location>
        <begin position="17"/>
        <end position="328"/>
    </location>
</feature>
<keyword evidence="2" id="KW-0540">Nuclease</keyword>
<evidence type="ECO:0000259" key="18">
    <source>
        <dbReference type="PROSITE" id="PS51217"/>
    </source>
</evidence>
<dbReference type="InterPro" id="IPR013986">
    <property type="entry name" value="DExx_box_DNA_helicase_dom_sf"/>
</dbReference>
<dbReference type="GO" id="GO:0005829">
    <property type="term" value="C:cytosol"/>
    <property type="evidence" value="ECO:0007669"/>
    <property type="project" value="TreeGrafter"/>
</dbReference>
<dbReference type="Gene3D" id="3.90.320.10">
    <property type="match status" value="1"/>
</dbReference>
<evidence type="ECO:0000256" key="8">
    <source>
        <dbReference type="ARBA" id="ARBA00022840"/>
    </source>
</evidence>
<dbReference type="RefSeq" id="WP_208056415.1">
    <property type="nucleotide sequence ID" value="NZ_JAGEMK010000007.1"/>
</dbReference>
<evidence type="ECO:0000256" key="6">
    <source>
        <dbReference type="ARBA" id="ARBA00022806"/>
    </source>
</evidence>
<dbReference type="Gene3D" id="3.40.50.300">
    <property type="entry name" value="P-loop containing nucleotide triphosphate hydrolases"/>
    <property type="match status" value="2"/>
</dbReference>
<dbReference type="SUPFAM" id="SSF52540">
    <property type="entry name" value="P-loop containing nucleoside triphosphate hydrolases"/>
    <property type="match status" value="1"/>
</dbReference>
<feature type="region of interest" description="Disordered" evidence="16">
    <location>
        <begin position="1"/>
        <end position="26"/>
    </location>
</feature>
<dbReference type="Proteomes" id="UP000664209">
    <property type="component" value="Unassembled WGS sequence"/>
</dbReference>
<evidence type="ECO:0000256" key="14">
    <source>
        <dbReference type="ARBA" id="ARBA00048988"/>
    </source>
</evidence>
<dbReference type="AlphaFoldDB" id="A0A939LV81"/>
<dbReference type="PANTHER" id="PTHR11070:SF59">
    <property type="entry name" value="DNA 3'-5' HELICASE"/>
    <property type="match status" value="1"/>
</dbReference>
<dbReference type="EMBL" id="JAGEMK010000007">
    <property type="protein sequence ID" value="MBO1752734.1"/>
    <property type="molecule type" value="Genomic_DNA"/>
</dbReference>
<evidence type="ECO:0000256" key="11">
    <source>
        <dbReference type="ARBA" id="ARBA00023235"/>
    </source>
</evidence>
<dbReference type="Gene3D" id="1.10.486.10">
    <property type="entry name" value="PCRA, domain 4"/>
    <property type="match status" value="1"/>
</dbReference>
<keyword evidence="10" id="KW-0234">DNA repair</keyword>
<dbReference type="InterPro" id="IPR027417">
    <property type="entry name" value="P-loop_NTPase"/>
</dbReference>
<evidence type="ECO:0000256" key="16">
    <source>
        <dbReference type="SAM" id="MobiDB-lite"/>
    </source>
</evidence>
<keyword evidence="6 15" id="KW-0347">Helicase</keyword>
<evidence type="ECO:0000256" key="3">
    <source>
        <dbReference type="ARBA" id="ARBA00022741"/>
    </source>
</evidence>
<evidence type="ECO:0000256" key="15">
    <source>
        <dbReference type="PROSITE-ProRule" id="PRU00560"/>
    </source>
</evidence>
<dbReference type="Gene3D" id="1.10.10.160">
    <property type="match status" value="1"/>
</dbReference>
<dbReference type="InterPro" id="IPR038726">
    <property type="entry name" value="PDDEXK_AddAB-type"/>
</dbReference>
<comment type="catalytic activity">
    <reaction evidence="12">
        <text>Couples ATP hydrolysis with the unwinding of duplex DNA by translocating in the 3'-5' direction.</text>
        <dbReference type="EC" id="5.6.2.4"/>
    </reaction>
</comment>
<dbReference type="GO" id="GO:0043138">
    <property type="term" value="F:3'-5' DNA helicase activity"/>
    <property type="evidence" value="ECO:0007669"/>
    <property type="project" value="UniProtKB-EC"/>
</dbReference>
<dbReference type="InterPro" id="IPR014017">
    <property type="entry name" value="DNA_helicase_UvrD-like_C"/>
</dbReference>
<dbReference type="Pfam" id="PF13361">
    <property type="entry name" value="UvrD_C"/>
    <property type="match status" value="1"/>
</dbReference>
<evidence type="ECO:0000313" key="20">
    <source>
        <dbReference type="Proteomes" id="UP000664209"/>
    </source>
</evidence>
<evidence type="ECO:0000256" key="9">
    <source>
        <dbReference type="ARBA" id="ARBA00023125"/>
    </source>
</evidence>
<protein>
    <recommendedName>
        <fullName evidence="13">DNA 3'-5' helicase</fullName>
        <ecNumber evidence="13">5.6.2.4</ecNumber>
    </recommendedName>
</protein>
<dbReference type="Pfam" id="PF12705">
    <property type="entry name" value="PDDEXK_1"/>
    <property type="match status" value="1"/>
</dbReference>
<dbReference type="PROSITE" id="PS51198">
    <property type="entry name" value="UVRD_HELICASE_ATP_BIND"/>
    <property type="match status" value="1"/>
</dbReference>
<keyword evidence="11" id="KW-0413">Isomerase</keyword>
<accession>A0A939LV81</accession>
<dbReference type="Pfam" id="PF00580">
    <property type="entry name" value="UvrD-helicase"/>
    <property type="match status" value="1"/>
</dbReference>
<keyword evidence="20" id="KW-1185">Reference proteome</keyword>
<evidence type="ECO:0000256" key="12">
    <source>
        <dbReference type="ARBA" id="ARBA00034617"/>
    </source>
</evidence>
<dbReference type="GO" id="GO:0033202">
    <property type="term" value="C:DNA helicase complex"/>
    <property type="evidence" value="ECO:0007669"/>
    <property type="project" value="TreeGrafter"/>
</dbReference>
<comment type="caution">
    <text evidence="19">The sequence shown here is derived from an EMBL/GenBank/DDBJ whole genome shotgun (WGS) entry which is preliminary data.</text>
</comment>
<proteinExistence type="inferred from homology"/>
<evidence type="ECO:0000259" key="17">
    <source>
        <dbReference type="PROSITE" id="PS51198"/>
    </source>
</evidence>
<dbReference type="PROSITE" id="PS51217">
    <property type="entry name" value="UVRD_HELICASE_CTER"/>
    <property type="match status" value="1"/>
</dbReference>
<evidence type="ECO:0000256" key="2">
    <source>
        <dbReference type="ARBA" id="ARBA00022722"/>
    </source>
</evidence>
<gene>
    <name evidence="19" type="ORF">J4G33_13055</name>
</gene>
<comment type="catalytic activity">
    <reaction evidence="14">
        <text>ATP + H2O = ADP + phosphate + H(+)</text>
        <dbReference type="Rhea" id="RHEA:13065"/>
        <dbReference type="ChEBI" id="CHEBI:15377"/>
        <dbReference type="ChEBI" id="CHEBI:15378"/>
        <dbReference type="ChEBI" id="CHEBI:30616"/>
        <dbReference type="ChEBI" id="CHEBI:43474"/>
        <dbReference type="ChEBI" id="CHEBI:456216"/>
        <dbReference type="EC" id="5.6.2.4"/>
    </reaction>
</comment>
<keyword evidence="3 15" id="KW-0547">Nucleotide-binding</keyword>
<dbReference type="InterPro" id="IPR000212">
    <property type="entry name" value="DNA_helicase_UvrD/REP"/>
</dbReference>
<evidence type="ECO:0000256" key="1">
    <source>
        <dbReference type="ARBA" id="ARBA00009922"/>
    </source>
</evidence>
<evidence type="ECO:0000256" key="4">
    <source>
        <dbReference type="ARBA" id="ARBA00022763"/>
    </source>
</evidence>
<dbReference type="GO" id="GO:0003677">
    <property type="term" value="F:DNA binding"/>
    <property type="evidence" value="ECO:0007669"/>
    <property type="project" value="UniProtKB-KW"/>
</dbReference>
<feature type="binding site" evidence="15">
    <location>
        <begin position="38"/>
        <end position="45"/>
    </location>
    <ligand>
        <name>ATP</name>
        <dbReference type="ChEBI" id="CHEBI:30616"/>
    </ligand>
</feature>
<name>A0A939LV81_9CELL</name>
<organism evidence="19 20">
    <name type="scientific">Actinotalea soli</name>
    <dbReference type="NCBI Taxonomy" id="2819234"/>
    <lineage>
        <taxon>Bacteria</taxon>
        <taxon>Bacillati</taxon>
        <taxon>Actinomycetota</taxon>
        <taxon>Actinomycetes</taxon>
        <taxon>Micrococcales</taxon>
        <taxon>Cellulomonadaceae</taxon>
        <taxon>Actinotalea</taxon>
    </lineage>
</organism>
<feature type="compositionally biased region" description="Basic and acidic residues" evidence="16">
    <location>
        <begin position="17"/>
        <end position="26"/>
    </location>
</feature>
<evidence type="ECO:0000256" key="13">
    <source>
        <dbReference type="ARBA" id="ARBA00034808"/>
    </source>
</evidence>
<keyword evidence="4" id="KW-0227">DNA damage</keyword>
<comment type="similarity">
    <text evidence="1">Belongs to the helicase family. UvrD subfamily.</text>
</comment>
<evidence type="ECO:0000256" key="5">
    <source>
        <dbReference type="ARBA" id="ARBA00022801"/>
    </source>
</evidence>
<dbReference type="GO" id="GO:0004527">
    <property type="term" value="F:exonuclease activity"/>
    <property type="evidence" value="ECO:0007669"/>
    <property type="project" value="UniProtKB-KW"/>
</dbReference>
<reference evidence="19" key="1">
    <citation type="submission" date="2021-03" db="EMBL/GenBank/DDBJ databases">
        <title>Actinotalea soli sp. nov., isolated from soil.</title>
        <authorList>
            <person name="Ping W."/>
            <person name="Zhang J."/>
        </authorList>
    </citation>
    <scope>NUCLEOTIDE SEQUENCE</scope>
    <source>
        <strain evidence="19">BY-33</strain>
    </source>
</reference>
<keyword evidence="5 15" id="KW-0378">Hydrolase</keyword>
<evidence type="ECO:0000313" key="19">
    <source>
        <dbReference type="EMBL" id="MBO1752734.1"/>
    </source>
</evidence>